<dbReference type="AlphaFoldDB" id="A0A9X0QG23"/>
<accession>A0A9X0QG23</accession>
<evidence type="ECO:0000256" key="1">
    <source>
        <dbReference type="SAM" id="MobiDB-lite"/>
    </source>
</evidence>
<feature type="chain" id="PRO_5040987274" evidence="2">
    <location>
        <begin position="26"/>
        <end position="137"/>
    </location>
</feature>
<dbReference type="RefSeq" id="WP_183978514.1">
    <property type="nucleotide sequence ID" value="NZ_JACHEB010000007.1"/>
</dbReference>
<feature type="region of interest" description="Disordered" evidence="1">
    <location>
        <begin position="117"/>
        <end position="137"/>
    </location>
</feature>
<reference evidence="3 4" key="1">
    <citation type="submission" date="2020-08" db="EMBL/GenBank/DDBJ databases">
        <title>Genomic Encyclopedia of Type Strains, Phase IV (KMG-V): Genome sequencing to study the core and pangenomes of soil and plant-associated prokaryotes.</title>
        <authorList>
            <person name="Whitman W."/>
        </authorList>
    </citation>
    <scope>NUCLEOTIDE SEQUENCE [LARGE SCALE GENOMIC DNA]</scope>
    <source>
        <strain evidence="3 4">X5P2</strain>
    </source>
</reference>
<organism evidence="3 4">
    <name type="scientific">Tunturiibacter gelidiferens</name>
    <dbReference type="NCBI Taxonomy" id="3069689"/>
    <lineage>
        <taxon>Bacteria</taxon>
        <taxon>Pseudomonadati</taxon>
        <taxon>Acidobacteriota</taxon>
        <taxon>Terriglobia</taxon>
        <taxon>Terriglobales</taxon>
        <taxon>Acidobacteriaceae</taxon>
        <taxon>Tunturiibacter</taxon>
    </lineage>
</organism>
<keyword evidence="2" id="KW-0732">Signal</keyword>
<gene>
    <name evidence="3" type="ORF">HDF14_003378</name>
</gene>
<comment type="caution">
    <text evidence="3">The sequence shown here is derived from an EMBL/GenBank/DDBJ whole genome shotgun (WGS) entry which is preliminary data.</text>
</comment>
<evidence type="ECO:0000313" key="4">
    <source>
        <dbReference type="Proteomes" id="UP000535182"/>
    </source>
</evidence>
<proteinExistence type="predicted"/>
<dbReference type="Proteomes" id="UP000535182">
    <property type="component" value="Unassembled WGS sequence"/>
</dbReference>
<protein>
    <submittedName>
        <fullName evidence="3">Uncharacterized protein</fullName>
    </submittedName>
</protein>
<sequence length="137" mass="15026">MKRYGLRTLVFCFALMIFGGSFLFAQQPPAEQQPANVAGKWTLYCKDPNGSTSSKFLELQQKGNVISGHFKGPNQSGGVEGTIDNQHLVVRTKTRDVLTFRGRVDGPRVEGVVQGNTYNGNFHDRGGTGSFQGERTN</sequence>
<feature type="signal peptide" evidence="2">
    <location>
        <begin position="1"/>
        <end position="25"/>
    </location>
</feature>
<name>A0A9X0QG23_9BACT</name>
<dbReference type="EMBL" id="JACHEB010000007">
    <property type="protein sequence ID" value="MBB5329756.1"/>
    <property type="molecule type" value="Genomic_DNA"/>
</dbReference>
<evidence type="ECO:0000313" key="3">
    <source>
        <dbReference type="EMBL" id="MBB5329756.1"/>
    </source>
</evidence>
<keyword evidence="4" id="KW-1185">Reference proteome</keyword>
<evidence type="ECO:0000256" key="2">
    <source>
        <dbReference type="SAM" id="SignalP"/>
    </source>
</evidence>